<feature type="region of interest" description="Disordered" evidence="2">
    <location>
        <begin position="41"/>
        <end position="104"/>
    </location>
</feature>
<dbReference type="Pfam" id="PF02493">
    <property type="entry name" value="MORN"/>
    <property type="match status" value="3"/>
</dbReference>
<keyword evidence="4" id="KW-1185">Reference proteome</keyword>
<keyword evidence="1" id="KW-0677">Repeat</keyword>
<name>A0ABD3PQT8_9STRA</name>
<feature type="compositionally biased region" description="Basic and acidic residues" evidence="2">
    <location>
        <begin position="61"/>
        <end position="70"/>
    </location>
</feature>
<protein>
    <recommendedName>
        <fullName evidence="5">MORN repeat-containing protein 5</fullName>
    </recommendedName>
</protein>
<evidence type="ECO:0000313" key="4">
    <source>
        <dbReference type="Proteomes" id="UP001530400"/>
    </source>
</evidence>
<dbReference type="Proteomes" id="UP001530400">
    <property type="component" value="Unassembled WGS sequence"/>
</dbReference>
<proteinExistence type="predicted"/>
<evidence type="ECO:0000256" key="2">
    <source>
        <dbReference type="SAM" id="MobiDB-lite"/>
    </source>
</evidence>
<dbReference type="AlphaFoldDB" id="A0ABD3PQT8"/>
<dbReference type="Gene3D" id="2.20.110.10">
    <property type="entry name" value="Histone H3 K4-specific methyltransferase SET7/9 N-terminal domain"/>
    <property type="match status" value="1"/>
</dbReference>
<reference evidence="3 4" key="1">
    <citation type="submission" date="2024-10" db="EMBL/GenBank/DDBJ databases">
        <title>Updated reference genomes for cyclostephanoid diatoms.</title>
        <authorList>
            <person name="Roberts W.R."/>
            <person name="Alverson A.J."/>
        </authorList>
    </citation>
    <scope>NUCLEOTIDE SEQUENCE [LARGE SCALE GENOMIC DNA]</scope>
    <source>
        <strain evidence="3 4">AJA010-31</strain>
    </source>
</reference>
<evidence type="ECO:0000256" key="1">
    <source>
        <dbReference type="ARBA" id="ARBA00022737"/>
    </source>
</evidence>
<comment type="caution">
    <text evidence="3">The sequence shown here is derived from an EMBL/GenBank/DDBJ whole genome shotgun (WGS) entry which is preliminary data.</text>
</comment>
<dbReference type="PANTHER" id="PTHR43215">
    <property type="entry name" value="RADIAL SPOKE HEAD 1 HOMOLOG"/>
    <property type="match status" value="1"/>
</dbReference>
<dbReference type="EMBL" id="JALLPJ020000511">
    <property type="protein sequence ID" value="KAL3790061.1"/>
    <property type="molecule type" value="Genomic_DNA"/>
</dbReference>
<dbReference type="SUPFAM" id="SSF82185">
    <property type="entry name" value="Histone H3 K4-specific methyltransferase SET7/9 N-terminal domain"/>
    <property type="match status" value="1"/>
</dbReference>
<evidence type="ECO:0008006" key="5">
    <source>
        <dbReference type="Google" id="ProtNLM"/>
    </source>
</evidence>
<accession>A0ABD3PQT8</accession>
<feature type="compositionally biased region" description="Polar residues" evidence="2">
    <location>
        <begin position="41"/>
        <end position="50"/>
    </location>
</feature>
<evidence type="ECO:0000313" key="3">
    <source>
        <dbReference type="EMBL" id="KAL3790061.1"/>
    </source>
</evidence>
<sequence length="292" mass="31904">MPKQVRFSPSVAPSAPLSPHDDCALIMLDLKSGITHRSASDNFSNTSDNHSAAAIISPNDDEPRSTRCVRDPAFPSLPFDDDDSQFDSATTMQPDAKRFKSTNNPLDLLSTVSLQLAPEALPAPNSQRSPAPTALRTPLVHDSSLEQGCKLYPNGSTYLGHFLNGSRHGFGICHYPTTSSNGQAGSSHVFTGLWKNGKREGLGTMKYANRNSYEGMWANDCQEGRGVFHYSDGSADVALWTGIHCIYGVRWDASRQYAWMLFDGGKGEMISRDQALEMGRDVGIEGIPERMM</sequence>
<gene>
    <name evidence="3" type="ORF">ACHAWO_004818</name>
</gene>
<dbReference type="PANTHER" id="PTHR43215:SF14">
    <property type="entry name" value="RADIAL SPOKE HEAD 1 HOMOLOG"/>
    <property type="match status" value="1"/>
</dbReference>
<organism evidence="3 4">
    <name type="scientific">Cyclotella atomus</name>
    <dbReference type="NCBI Taxonomy" id="382360"/>
    <lineage>
        <taxon>Eukaryota</taxon>
        <taxon>Sar</taxon>
        <taxon>Stramenopiles</taxon>
        <taxon>Ochrophyta</taxon>
        <taxon>Bacillariophyta</taxon>
        <taxon>Coscinodiscophyceae</taxon>
        <taxon>Thalassiosirophycidae</taxon>
        <taxon>Stephanodiscales</taxon>
        <taxon>Stephanodiscaceae</taxon>
        <taxon>Cyclotella</taxon>
    </lineage>
</organism>
<dbReference type="InterPro" id="IPR003409">
    <property type="entry name" value="MORN"/>
</dbReference>
<dbReference type="SMART" id="SM00698">
    <property type="entry name" value="MORN"/>
    <property type="match status" value="3"/>
</dbReference>